<keyword evidence="3" id="KW-0862">Zinc</keyword>
<dbReference type="Proteomes" id="UP001163823">
    <property type="component" value="Chromosome 10"/>
</dbReference>
<feature type="compositionally biased region" description="Acidic residues" evidence="5">
    <location>
        <begin position="235"/>
        <end position="244"/>
    </location>
</feature>
<dbReference type="AlphaFoldDB" id="A0AAD7PF99"/>
<evidence type="ECO:0000256" key="4">
    <source>
        <dbReference type="PROSITE-ProRule" id="PRU00175"/>
    </source>
</evidence>
<keyword evidence="1" id="KW-0479">Metal-binding</keyword>
<evidence type="ECO:0000313" key="8">
    <source>
        <dbReference type="EMBL" id="KAJ7953473.1"/>
    </source>
</evidence>
<dbReference type="SUPFAM" id="SSF53300">
    <property type="entry name" value="vWA-like"/>
    <property type="match status" value="1"/>
</dbReference>
<dbReference type="InterPro" id="IPR001841">
    <property type="entry name" value="Znf_RING"/>
</dbReference>
<dbReference type="SMART" id="SM00184">
    <property type="entry name" value="RING"/>
    <property type="match status" value="1"/>
</dbReference>
<feature type="domain" description="VWFA" evidence="7">
    <location>
        <begin position="316"/>
        <end position="461"/>
    </location>
</feature>
<dbReference type="InterPro" id="IPR013083">
    <property type="entry name" value="Znf_RING/FYVE/PHD"/>
</dbReference>
<dbReference type="GO" id="GO:0008270">
    <property type="term" value="F:zinc ion binding"/>
    <property type="evidence" value="ECO:0007669"/>
    <property type="project" value="UniProtKB-KW"/>
</dbReference>
<dbReference type="PROSITE" id="PS50234">
    <property type="entry name" value="VWFA"/>
    <property type="match status" value="1"/>
</dbReference>
<evidence type="ECO:0000259" key="6">
    <source>
        <dbReference type="PROSITE" id="PS50089"/>
    </source>
</evidence>
<dbReference type="EMBL" id="JARAOO010000010">
    <property type="protein sequence ID" value="KAJ7953473.1"/>
    <property type="molecule type" value="Genomic_DNA"/>
</dbReference>
<evidence type="ECO:0000259" key="7">
    <source>
        <dbReference type="PROSITE" id="PS50234"/>
    </source>
</evidence>
<evidence type="ECO:0000256" key="5">
    <source>
        <dbReference type="SAM" id="MobiDB-lite"/>
    </source>
</evidence>
<dbReference type="PROSITE" id="PS50089">
    <property type="entry name" value="ZF_RING_2"/>
    <property type="match status" value="1"/>
</dbReference>
<dbReference type="Gene3D" id="3.40.50.410">
    <property type="entry name" value="von Willebrand factor, type A domain"/>
    <property type="match status" value="1"/>
</dbReference>
<feature type="region of interest" description="Disordered" evidence="5">
    <location>
        <begin position="16"/>
        <end position="106"/>
    </location>
</feature>
<dbReference type="PANTHER" id="PTHR10579:SF59">
    <property type="entry name" value="E3 UBIQUITIN-PROTEIN LIGASE EDA40-RELATED"/>
    <property type="match status" value="1"/>
</dbReference>
<accession>A0AAD7PF99</accession>
<dbReference type="InterPro" id="IPR001965">
    <property type="entry name" value="Znf_PHD"/>
</dbReference>
<feature type="compositionally biased region" description="Polar residues" evidence="5">
    <location>
        <begin position="23"/>
        <end position="54"/>
    </location>
</feature>
<evidence type="ECO:0000256" key="3">
    <source>
        <dbReference type="ARBA" id="ARBA00022833"/>
    </source>
</evidence>
<reference evidence="8" key="1">
    <citation type="journal article" date="2023" name="Science">
        <title>Elucidation of the pathway for biosynthesis of saponin adjuvants from the soapbark tree.</title>
        <authorList>
            <person name="Reed J."/>
            <person name="Orme A."/>
            <person name="El-Demerdash A."/>
            <person name="Owen C."/>
            <person name="Martin L.B.B."/>
            <person name="Misra R.C."/>
            <person name="Kikuchi S."/>
            <person name="Rejzek M."/>
            <person name="Martin A.C."/>
            <person name="Harkess A."/>
            <person name="Leebens-Mack J."/>
            <person name="Louveau T."/>
            <person name="Stephenson M.J."/>
            <person name="Osbourn A."/>
        </authorList>
    </citation>
    <scope>NUCLEOTIDE SEQUENCE</scope>
    <source>
        <strain evidence="8">S10</strain>
    </source>
</reference>
<feature type="domain" description="RING-type" evidence="6">
    <location>
        <begin position="123"/>
        <end position="168"/>
    </location>
</feature>
<comment type="caution">
    <text evidence="8">The sequence shown here is derived from an EMBL/GenBank/DDBJ whole genome shotgun (WGS) entry which is preliminary data.</text>
</comment>
<feature type="compositionally biased region" description="Polar residues" evidence="5">
    <location>
        <begin position="77"/>
        <end position="97"/>
    </location>
</feature>
<dbReference type="SMART" id="SM00327">
    <property type="entry name" value="VWA"/>
    <property type="match status" value="1"/>
</dbReference>
<gene>
    <name evidence="8" type="ORF">O6P43_025172</name>
</gene>
<keyword evidence="9" id="KW-1185">Reference proteome</keyword>
<sequence>MVTGWRRVFCTSIPKDREKQQHCRSTNQSPKTNSKFRFFSTPSTPRLQSQSVPSPSLRCRTTVSTNTPTSSIPNSPKLQCNISTTPKKNNSPRLFQLSNTSSPKSPSSFSLVNTSLGLSKSRCGICLRSVKTGQGTAIFTAECSHAFHFPCIAAHIKKQEILFCPVCSTNWKELPLLETQIDNDQNLKHGSEAAEKNRARSHVIRDVKIKSLRVYDDDEPLMSPNSVARFNPIPESDENEDDQEKEQQYGTVNFQGETIVTNLEVKVSQEAAILAVGRSDKTYAVVLKVKAPAFPTVNGGGCGRTSKTVARRAPVDLVTVIDVSGTMTDPKLQMVKRSMRLLISSLSSADRLSIIVFSCSSKRLLPLRRMTSNGQRSARRIVDALVAIELGREASIKNDAVKKAAKVLEDRRQKNPIASILVLSYGQEERVPTTTNQKGFSPVVITTRSSHMEIPVHSVSFVKGSACSNAHPEEAFAKCLIGLLSVVAQNLRLQLSVVSRSAPVEVTAVYSLTGKPSVLGSGFARLGDLYADEERELLVELKVPSASTGSHHVLTVRSSYKDPSSQEVVYSEEQAMLLPRPQAVRSSDPKIERLRNLHVTTRAIAESSRLIDHNDLSGAHHLLHSARALLLHSSPKTADEQVHCLEAEQAELQHRRQQQLHSQRQRVINNRVVEPLTPTSAWRAAERLAKVAIMKKHMNRVSDLHGFENARF</sequence>
<dbReference type="InterPro" id="IPR051266">
    <property type="entry name" value="CLCR"/>
</dbReference>
<organism evidence="8 9">
    <name type="scientific">Quillaja saponaria</name>
    <name type="common">Soap bark tree</name>
    <dbReference type="NCBI Taxonomy" id="32244"/>
    <lineage>
        <taxon>Eukaryota</taxon>
        <taxon>Viridiplantae</taxon>
        <taxon>Streptophyta</taxon>
        <taxon>Embryophyta</taxon>
        <taxon>Tracheophyta</taxon>
        <taxon>Spermatophyta</taxon>
        <taxon>Magnoliopsida</taxon>
        <taxon>eudicotyledons</taxon>
        <taxon>Gunneridae</taxon>
        <taxon>Pentapetalae</taxon>
        <taxon>rosids</taxon>
        <taxon>fabids</taxon>
        <taxon>Fabales</taxon>
        <taxon>Quillajaceae</taxon>
        <taxon>Quillaja</taxon>
    </lineage>
</organism>
<keyword evidence="2 4" id="KW-0863">Zinc-finger</keyword>
<feature type="compositionally biased region" description="Low complexity" evidence="5">
    <location>
        <begin position="61"/>
        <end position="76"/>
    </location>
</feature>
<dbReference type="SUPFAM" id="SSF57850">
    <property type="entry name" value="RING/U-box"/>
    <property type="match status" value="1"/>
</dbReference>
<dbReference type="SMART" id="SM00249">
    <property type="entry name" value="PHD"/>
    <property type="match status" value="1"/>
</dbReference>
<feature type="region of interest" description="Disordered" evidence="5">
    <location>
        <begin position="223"/>
        <end position="246"/>
    </location>
</feature>
<dbReference type="Gene3D" id="3.30.40.10">
    <property type="entry name" value="Zinc/RING finger domain, C3HC4 (zinc finger)"/>
    <property type="match status" value="1"/>
</dbReference>
<protein>
    <submittedName>
        <fullName evidence="8">Zinc finger C3HC4-type RING finger family protein</fullName>
    </submittedName>
</protein>
<evidence type="ECO:0000256" key="2">
    <source>
        <dbReference type="ARBA" id="ARBA00022771"/>
    </source>
</evidence>
<dbReference type="Pfam" id="PF13519">
    <property type="entry name" value="VWA_2"/>
    <property type="match status" value="1"/>
</dbReference>
<proteinExistence type="predicted"/>
<evidence type="ECO:0000256" key="1">
    <source>
        <dbReference type="ARBA" id="ARBA00022723"/>
    </source>
</evidence>
<dbReference type="PANTHER" id="PTHR10579">
    <property type="entry name" value="CALCIUM-ACTIVATED CHLORIDE CHANNEL REGULATOR"/>
    <property type="match status" value="1"/>
</dbReference>
<dbReference type="Pfam" id="PF17123">
    <property type="entry name" value="zf-RING_11"/>
    <property type="match status" value="1"/>
</dbReference>
<dbReference type="InterPro" id="IPR036465">
    <property type="entry name" value="vWFA_dom_sf"/>
</dbReference>
<dbReference type="Pfam" id="PF25243">
    <property type="entry name" value="WAV3_C"/>
    <property type="match status" value="1"/>
</dbReference>
<dbReference type="InterPro" id="IPR002035">
    <property type="entry name" value="VWF_A"/>
</dbReference>
<name>A0AAD7PF99_QUISA</name>
<evidence type="ECO:0000313" key="9">
    <source>
        <dbReference type="Proteomes" id="UP001163823"/>
    </source>
</evidence>
<dbReference type="InterPro" id="IPR057427">
    <property type="entry name" value="WAV3_C"/>
</dbReference>